<dbReference type="GO" id="GO:0140664">
    <property type="term" value="F:ATP-dependent DNA damage sensor activity"/>
    <property type="evidence" value="ECO:0007669"/>
    <property type="project" value="InterPro"/>
</dbReference>
<keyword evidence="2" id="KW-0067">ATP-binding</keyword>
<accession>A0A383WA38</accession>
<feature type="domain" description="DNA mismatch repair proteins mutS family" evidence="6">
    <location>
        <begin position="416"/>
        <end position="605"/>
    </location>
</feature>
<dbReference type="SUPFAM" id="SSF52540">
    <property type="entry name" value="P-loop containing nucleoside triphosphate hydrolases"/>
    <property type="match status" value="1"/>
</dbReference>
<feature type="domain" description="DNA mismatch repair protein MutS core" evidence="5">
    <location>
        <begin position="1"/>
        <end position="321"/>
    </location>
</feature>
<dbReference type="SMART" id="SM00534">
    <property type="entry name" value="MUTSac"/>
    <property type="match status" value="1"/>
</dbReference>
<evidence type="ECO:0008006" key="9">
    <source>
        <dbReference type="Google" id="ProtNLM"/>
    </source>
</evidence>
<evidence type="ECO:0000313" key="8">
    <source>
        <dbReference type="Proteomes" id="UP000256970"/>
    </source>
</evidence>
<feature type="region of interest" description="Disordered" evidence="4">
    <location>
        <begin position="1098"/>
        <end position="1187"/>
    </location>
</feature>
<dbReference type="Pfam" id="PF00488">
    <property type="entry name" value="MutS_V"/>
    <property type="match status" value="1"/>
</dbReference>
<dbReference type="EMBL" id="FNXT01001205">
    <property type="protein sequence ID" value="SZX74103.1"/>
    <property type="molecule type" value="Genomic_DNA"/>
</dbReference>
<feature type="compositionally biased region" description="Low complexity" evidence="4">
    <location>
        <begin position="1129"/>
        <end position="1141"/>
    </location>
</feature>
<evidence type="ECO:0000313" key="7">
    <source>
        <dbReference type="EMBL" id="SZX74103.1"/>
    </source>
</evidence>
<dbReference type="GO" id="GO:0030983">
    <property type="term" value="F:mismatched DNA binding"/>
    <property type="evidence" value="ECO:0007669"/>
    <property type="project" value="InterPro"/>
</dbReference>
<feature type="compositionally biased region" description="Low complexity" evidence="4">
    <location>
        <begin position="1103"/>
        <end position="1122"/>
    </location>
</feature>
<evidence type="ECO:0000256" key="1">
    <source>
        <dbReference type="ARBA" id="ARBA00022741"/>
    </source>
</evidence>
<evidence type="ECO:0000256" key="2">
    <source>
        <dbReference type="ARBA" id="ARBA00022840"/>
    </source>
</evidence>
<feature type="compositionally biased region" description="Low complexity" evidence="4">
    <location>
        <begin position="1061"/>
        <end position="1077"/>
    </location>
</feature>
<dbReference type="InterPro" id="IPR000432">
    <property type="entry name" value="DNA_mismatch_repair_MutS_C"/>
</dbReference>
<sequence>MCQQLAVPVAMQTSVRLLQETRAMLALEDEMMALLDYGGVSTNDAESAIKRASKGGMVGAKQLRGLVATLAGADRLKRQVGLVARQNNATQRNGPLGPLLDAVAAVRVPAALMRDINAAINEDGELADSSSEQVRTTRGRVRAITSRINNILKGYPGEASEKSGRLCIAVPAGTRINNGVMLGSSVGGGLTYIEPAQVVSLNNELMAARAEAMAAEEAVLWELSGRLMGCLEDVETAFGIVGWLDVLSAKVRFGMWMGAVMPQFTPWDEVFHTRSGAALRKQQQQQQQGGAVDWDAFASAGAAAGAAVHLRRLSHPLLLADYLEERQQLERQARMAGYAAASSSSSSSSEGSSSSSGKKISSRMLGTRKEVLYKQMGLDFDSSSSSSGKQQAANPQEALAALKPPRPIELVAQPETSVVVITGPNTGGKTAAMKAFGLAACMAKAGLLLPAQAPARLPCFSCVLADIGDEQSLTANLSTFSGHIKRISALRAEADGRSLLLLDELGTGTDPVEGAALGQALLQQLIKGGIGNGALTIATTHHSIMTQLKFEDPRAENASVEFDEEALAPTYKLLWGVPGRSNALNIASRLGLDPTIVAAARQRLAAGVAAANSAIEELEGVQETLRQADAAAFAVEADLQQTKTRLEGVKQLVISMQQGVAMKRAAAIREVQSAARALLKALKLERKARFKGNTSSKIGRQLDLAMGDDMLQTGQSNSQNNMSVTSAAISLDAAMESFRALEASSAGGSSAFAYDALLQQRRQQQQQQWQQQEEWVQDWARLLEKARSTLRESLASSSSSIGSAGGSLEEDYEAEVEAELQALAAKAAQRDAAQQAEIATAQQLIESQFKAITAAAAATDATSQDALAAAVDTVQKRKLSTDEAVSQELFAAGVSLVEEALEADQQLAALMAANGAAQQAQAAAQAEEAARQQAEQAMLMAAIESELEQWDIDALLQPTQQQQQEEAAAAAAAAAAKAEADAAAAAAAAAESMQQQQQQLEMVRAFEELMLGLDDGWDASIAGSSSSSSSSSSGSCSSSSSSKGSVPTQQQHSQRLQPGVQQQQQQQQHTPASVAAADAGPAAGVLDELMDGVAAFEASPGMQQQKQPKQLEQKSQQQQPQQRTLRGMPAAAPAAGAGPPANLLDELMDGIAALEAGPTQQQQQQRQANSGQARGKKGKRGISFKFF</sequence>
<feature type="compositionally biased region" description="Low complexity" evidence="4">
    <location>
        <begin position="342"/>
        <end position="359"/>
    </location>
</feature>
<name>A0A383WA38_TETOB</name>
<organism evidence="7 8">
    <name type="scientific">Tetradesmus obliquus</name>
    <name type="common">Green alga</name>
    <name type="synonym">Acutodesmus obliquus</name>
    <dbReference type="NCBI Taxonomy" id="3088"/>
    <lineage>
        <taxon>Eukaryota</taxon>
        <taxon>Viridiplantae</taxon>
        <taxon>Chlorophyta</taxon>
        <taxon>core chlorophytes</taxon>
        <taxon>Chlorophyceae</taxon>
        <taxon>CS clade</taxon>
        <taxon>Sphaeropleales</taxon>
        <taxon>Scenedesmaceae</taxon>
        <taxon>Tetradesmus</taxon>
    </lineage>
</organism>
<dbReference type="GO" id="GO:0005524">
    <property type="term" value="F:ATP binding"/>
    <property type="evidence" value="ECO:0007669"/>
    <property type="project" value="UniProtKB-KW"/>
</dbReference>
<protein>
    <recommendedName>
        <fullName evidence="9">DNA mismatch repair proteins mutS family domain-containing protein</fullName>
    </recommendedName>
</protein>
<evidence type="ECO:0000259" key="5">
    <source>
        <dbReference type="SMART" id="SM00533"/>
    </source>
</evidence>
<feature type="compositionally biased region" description="Low complexity" evidence="4">
    <location>
        <begin position="1023"/>
        <end position="1045"/>
    </location>
</feature>
<proteinExistence type="predicted"/>
<dbReference type="STRING" id="3088.A0A383WA38"/>
<keyword evidence="3" id="KW-0238">DNA-binding</keyword>
<evidence type="ECO:0000256" key="4">
    <source>
        <dbReference type="SAM" id="MobiDB-lite"/>
    </source>
</evidence>
<feature type="region of interest" description="Disordered" evidence="4">
    <location>
        <begin position="1022"/>
        <end position="1077"/>
    </location>
</feature>
<dbReference type="SUPFAM" id="SSF48334">
    <property type="entry name" value="DNA repair protein MutS, domain III"/>
    <property type="match status" value="1"/>
</dbReference>
<dbReference type="InterPro" id="IPR045076">
    <property type="entry name" value="MutS"/>
</dbReference>
<dbReference type="InterPro" id="IPR007696">
    <property type="entry name" value="DNA_mismatch_repair_MutS_core"/>
</dbReference>
<feature type="compositionally biased region" description="Basic residues" evidence="4">
    <location>
        <begin position="1174"/>
        <end position="1187"/>
    </location>
</feature>
<dbReference type="SMART" id="SM00533">
    <property type="entry name" value="MUTSd"/>
    <property type="match status" value="1"/>
</dbReference>
<gene>
    <name evidence="7" type="ORF">BQ4739_LOCUS14354</name>
</gene>
<evidence type="ECO:0000256" key="3">
    <source>
        <dbReference type="ARBA" id="ARBA00023125"/>
    </source>
</evidence>
<feature type="region of interest" description="Disordered" evidence="4">
    <location>
        <begin position="334"/>
        <end position="362"/>
    </location>
</feature>
<dbReference type="InterPro" id="IPR027417">
    <property type="entry name" value="P-loop_NTPase"/>
</dbReference>
<dbReference type="Gene3D" id="3.40.50.300">
    <property type="entry name" value="P-loop containing nucleotide triphosphate hydrolases"/>
    <property type="match status" value="1"/>
</dbReference>
<dbReference type="GO" id="GO:0006298">
    <property type="term" value="P:mismatch repair"/>
    <property type="evidence" value="ECO:0007669"/>
    <property type="project" value="InterPro"/>
</dbReference>
<dbReference type="Proteomes" id="UP000256970">
    <property type="component" value="Unassembled WGS sequence"/>
</dbReference>
<dbReference type="InterPro" id="IPR036187">
    <property type="entry name" value="DNA_mismatch_repair_MutS_sf"/>
</dbReference>
<reference evidence="7 8" key="1">
    <citation type="submission" date="2016-10" db="EMBL/GenBank/DDBJ databases">
        <authorList>
            <person name="Cai Z."/>
        </authorList>
    </citation>
    <scope>NUCLEOTIDE SEQUENCE [LARGE SCALE GENOMIC DNA]</scope>
</reference>
<dbReference type="AlphaFoldDB" id="A0A383WA38"/>
<dbReference type="PANTHER" id="PTHR48466:SF2">
    <property type="entry name" value="OS10G0509000 PROTEIN"/>
    <property type="match status" value="1"/>
</dbReference>
<keyword evidence="8" id="KW-1185">Reference proteome</keyword>
<feature type="compositionally biased region" description="Polar residues" evidence="4">
    <location>
        <begin position="1046"/>
        <end position="1060"/>
    </location>
</feature>
<evidence type="ECO:0000259" key="6">
    <source>
        <dbReference type="SMART" id="SM00534"/>
    </source>
</evidence>
<keyword evidence="1" id="KW-0547">Nucleotide-binding</keyword>
<dbReference type="PANTHER" id="PTHR48466">
    <property type="entry name" value="OS10G0509000 PROTEIN-RELATED"/>
    <property type="match status" value="1"/>
</dbReference>